<dbReference type="Proteomes" id="UP001472677">
    <property type="component" value="Unassembled WGS sequence"/>
</dbReference>
<feature type="region of interest" description="Disordered" evidence="1">
    <location>
        <begin position="31"/>
        <end position="63"/>
    </location>
</feature>
<accession>A0ABR2DBE3</accession>
<keyword evidence="3" id="KW-1185">Reference proteome</keyword>
<comment type="caution">
    <text evidence="2">The sequence shown here is derived from an EMBL/GenBank/DDBJ whole genome shotgun (WGS) entry which is preliminary data.</text>
</comment>
<organism evidence="2 3">
    <name type="scientific">Hibiscus sabdariffa</name>
    <name type="common">roselle</name>
    <dbReference type="NCBI Taxonomy" id="183260"/>
    <lineage>
        <taxon>Eukaryota</taxon>
        <taxon>Viridiplantae</taxon>
        <taxon>Streptophyta</taxon>
        <taxon>Embryophyta</taxon>
        <taxon>Tracheophyta</taxon>
        <taxon>Spermatophyta</taxon>
        <taxon>Magnoliopsida</taxon>
        <taxon>eudicotyledons</taxon>
        <taxon>Gunneridae</taxon>
        <taxon>Pentapetalae</taxon>
        <taxon>rosids</taxon>
        <taxon>malvids</taxon>
        <taxon>Malvales</taxon>
        <taxon>Malvaceae</taxon>
        <taxon>Malvoideae</taxon>
        <taxon>Hibiscus</taxon>
    </lineage>
</organism>
<evidence type="ECO:0000256" key="1">
    <source>
        <dbReference type="SAM" id="MobiDB-lite"/>
    </source>
</evidence>
<protein>
    <submittedName>
        <fullName evidence="2">Uncharacterized protein</fullName>
    </submittedName>
</protein>
<proteinExistence type="predicted"/>
<evidence type="ECO:0000313" key="3">
    <source>
        <dbReference type="Proteomes" id="UP001472677"/>
    </source>
</evidence>
<name>A0ABR2DBE3_9ROSI</name>
<dbReference type="EMBL" id="JBBPBM010000031">
    <property type="protein sequence ID" value="KAK8534643.1"/>
    <property type="molecule type" value="Genomic_DNA"/>
</dbReference>
<gene>
    <name evidence="2" type="ORF">V6N12_057287</name>
</gene>
<evidence type="ECO:0000313" key="2">
    <source>
        <dbReference type="EMBL" id="KAK8534643.1"/>
    </source>
</evidence>
<reference evidence="2 3" key="1">
    <citation type="journal article" date="2024" name="G3 (Bethesda)">
        <title>Genome assembly of Hibiscus sabdariffa L. provides insights into metabolisms of medicinal natural products.</title>
        <authorList>
            <person name="Kim T."/>
        </authorList>
    </citation>
    <scope>NUCLEOTIDE SEQUENCE [LARGE SCALE GENOMIC DNA]</scope>
    <source>
        <strain evidence="2">TK-2024</strain>
        <tissue evidence="2">Old leaves</tissue>
    </source>
</reference>
<sequence>MKEAKDASSSPTPMMDRDNRVLALRPMQIVAHGGDRGKGISAVPSKGKSSKHAHGQKYVEGSTLMATKARSSVGTSTTGFIDGPEEVPPQTVLLLVEAGDQPRRSR</sequence>